<feature type="transmembrane region" description="Helical" evidence="6">
    <location>
        <begin position="304"/>
        <end position="333"/>
    </location>
</feature>
<dbReference type="Pfam" id="PF00375">
    <property type="entry name" value="SDF"/>
    <property type="match status" value="1"/>
</dbReference>
<feature type="transmembrane region" description="Helical" evidence="6">
    <location>
        <begin position="110"/>
        <end position="134"/>
    </location>
</feature>
<evidence type="ECO:0000256" key="3">
    <source>
        <dbReference type="ARBA" id="ARBA00022692"/>
    </source>
</evidence>
<reference evidence="8" key="1">
    <citation type="submission" date="2019-11" db="EMBL/GenBank/DDBJ databases">
        <title>Complete genome sequence of Corynebacterium kalinowskii 1959, a novel Corynebacterium species isolated from soil of a small paddock in Vilsendorf, Germany.</title>
        <authorList>
            <person name="Schaffert L."/>
            <person name="Ruwe M."/>
            <person name="Milse J."/>
            <person name="Hanuschka K."/>
            <person name="Ortseifen V."/>
            <person name="Droste J."/>
            <person name="Brandt D."/>
            <person name="Schlueter L."/>
            <person name="Kutter Y."/>
            <person name="Vinke S."/>
            <person name="Viehoefer P."/>
            <person name="Jacob L."/>
            <person name="Luebke N.-C."/>
            <person name="Schulte-Berndt E."/>
            <person name="Hain C."/>
            <person name="Linder M."/>
            <person name="Schmidt P."/>
            <person name="Wollenschlaeger L."/>
            <person name="Luttermann T."/>
            <person name="Thieme E."/>
            <person name="Hassa J."/>
            <person name="Haak M."/>
            <person name="Wittchen M."/>
            <person name="Mentz A."/>
            <person name="Persicke M."/>
            <person name="Busche T."/>
            <person name="Ruckert C."/>
        </authorList>
    </citation>
    <scope>NUCLEOTIDE SEQUENCE [LARGE SCALE GENOMIC DNA]</scope>
    <source>
        <strain evidence="8">1959</strain>
    </source>
</reference>
<evidence type="ECO:0000256" key="1">
    <source>
        <dbReference type="ARBA" id="ARBA00004141"/>
    </source>
</evidence>
<evidence type="ECO:0000256" key="6">
    <source>
        <dbReference type="SAM" id="Phobius"/>
    </source>
</evidence>
<feature type="transmembrane region" description="Helical" evidence="6">
    <location>
        <begin position="384"/>
        <end position="405"/>
    </location>
</feature>
<comment type="subcellular location">
    <subcellularLocation>
        <location evidence="1">Membrane</location>
        <topology evidence="1">Multi-pass membrane protein</topology>
    </subcellularLocation>
</comment>
<gene>
    <name evidence="7" type="primary">dctA2</name>
    <name evidence="7" type="ORF">CKALI_12120</name>
</gene>
<name>A0A6B8VDF8_9CORY</name>
<dbReference type="GO" id="GO:0032329">
    <property type="term" value="P:serine transport"/>
    <property type="evidence" value="ECO:0007669"/>
    <property type="project" value="TreeGrafter"/>
</dbReference>
<keyword evidence="5 6" id="KW-0472">Membrane</keyword>
<evidence type="ECO:0000256" key="5">
    <source>
        <dbReference type="ARBA" id="ARBA00023136"/>
    </source>
</evidence>
<dbReference type="InterPro" id="IPR001991">
    <property type="entry name" value="Na-dicarboxylate_symporter"/>
</dbReference>
<feature type="transmembrane region" description="Helical" evidence="6">
    <location>
        <begin position="165"/>
        <end position="182"/>
    </location>
</feature>
<evidence type="ECO:0000256" key="4">
    <source>
        <dbReference type="ARBA" id="ARBA00022989"/>
    </source>
</evidence>
<sequence length="440" mass="46762">MERIVMTYILEPSWLFIFSEVVHNLGDLQKGTPMQKFTESLLFKVIVAIILGIVCSFFFPDWLARVFVTFNGLFGNFLGFFVPILIFALITPAIASLGKGAGKWLGVTTGIAYASTIISGSLAYLVAVTVYPWLLKGQSMVEAADIDATALTPFFEVEMPAPMEVMAALLLAFTVGLGMTAVKSDTLFAAADELNEVIMKVIAKFVIPLLPVFIFGMFLSMGMNGNLMLTLTAFGKVLILATIMTWIVLLLQFLLAGAISGRNPFTSLKNMLPAYGTALGTSSSAATIPVTYASTLKNGVSEAVAGFVIPLCATIHLSGSMMKIGLFAFSIMWMNGMDMPPAQMFGFIFLLGIMMVAAPGVPGGAIMAAVGLLQTNLGFDDGQIALMIAAYIAIDSFGTACNVTGDGAIAMMVNKFAGGSLDRSATTQGDEELVEEVFGK</sequence>
<dbReference type="PANTHER" id="PTHR42865">
    <property type="entry name" value="PROTON/GLUTAMATE-ASPARTATE SYMPORTER"/>
    <property type="match status" value="1"/>
</dbReference>
<evidence type="ECO:0000256" key="2">
    <source>
        <dbReference type="ARBA" id="ARBA00022448"/>
    </source>
</evidence>
<feature type="transmembrane region" description="Helical" evidence="6">
    <location>
        <begin position="80"/>
        <end position="98"/>
    </location>
</feature>
<accession>A0A6B8VDF8</accession>
<dbReference type="KEGG" id="ckw:CKALI_12120"/>
<feature type="transmembrane region" description="Helical" evidence="6">
    <location>
        <begin position="272"/>
        <end position="292"/>
    </location>
</feature>
<feature type="transmembrane region" description="Helical" evidence="6">
    <location>
        <begin position="202"/>
        <end position="221"/>
    </location>
</feature>
<dbReference type="GO" id="GO:0005295">
    <property type="term" value="F:neutral L-amino acid:sodium symporter activity"/>
    <property type="evidence" value="ECO:0007669"/>
    <property type="project" value="TreeGrafter"/>
</dbReference>
<dbReference type="SUPFAM" id="SSF118215">
    <property type="entry name" value="Proton glutamate symport protein"/>
    <property type="match status" value="1"/>
</dbReference>
<feature type="transmembrane region" description="Helical" evidence="6">
    <location>
        <begin position="345"/>
        <end position="372"/>
    </location>
</feature>
<evidence type="ECO:0000313" key="8">
    <source>
        <dbReference type="Proteomes" id="UP000427071"/>
    </source>
</evidence>
<keyword evidence="2" id="KW-0813">Transport</keyword>
<dbReference type="PANTHER" id="PTHR42865:SF8">
    <property type="entry name" value="SERINE_THREONINE TRANSPORTER SSTT"/>
    <property type="match status" value="1"/>
</dbReference>
<dbReference type="GO" id="GO:0005886">
    <property type="term" value="C:plasma membrane"/>
    <property type="evidence" value="ECO:0007669"/>
    <property type="project" value="TreeGrafter"/>
</dbReference>
<dbReference type="InterPro" id="IPR036458">
    <property type="entry name" value="Na:dicarbo_symporter_sf"/>
</dbReference>
<feature type="transmembrane region" description="Helical" evidence="6">
    <location>
        <begin position="41"/>
        <end position="60"/>
    </location>
</feature>
<organism evidence="7 8">
    <name type="scientific">Corynebacterium kalinowskii</name>
    <dbReference type="NCBI Taxonomy" id="2675216"/>
    <lineage>
        <taxon>Bacteria</taxon>
        <taxon>Bacillati</taxon>
        <taxon>Actinomycetota</taxon>
        <taxon>Actinomycetes</taxon>
        <taxon>Mycobacteriales</taxon>
        <taxon>Corynebacteriaceae</taxon>
        <taxon>Corynebacterium</taxon>
    </lineage>
</organism>
<dbReference type="AlphaFoldDB" id="A0A6B8VDF8"/>
<dbReference type="Proteomes" id="UP000427071">
    <property type="component" value="Chromosome"/>
</dbReference>
<proteinExistence type="predicted"/>
<keyword evidence="4 6" id="KW-1133">Transmembrane helix</keyword>
<keyword evidence="3 6" id="KW-0812">Transmembrane</keyword>
<dbReference type="PRINTS" id="PR00173">
    <property type="entry name" value="EDTRNSPORT"/>
</dbReference>
<dbReference type="EMBL" id="CP046452">
    <property type="protein sequence ID" value="QGU03262.1"/>
    <property type="molecule type" value="Genomic_DNA"/>
</dbReference>
<keyword evidence="8" id="KW-1185">Reference proteome</keyword>
<feature type="transmembrane region" description="Helical" evidence="6">
    <location>
        <begin position="233"/>
        <end position="260"/>
    </location>
</feature>
<evidence type="ECO:0000313" key="7">
    <source>
        <dbReference type="EMBL" id="QGU03262.1"/>
    </source>
</evidence>
<protein>
    <submittedName>
        <fullName evidence="7">C4-dicarboxylate transport protein</fullName>
    </submittedName>
</protein>
<dbReference type="Gene3D" id="1.10.3860.10">
    <property type="entry name" value="Sodium:dicarboxylate symporter"/>
    <property type="match status" value="1"/>
</dbReference>